<evidence type="ECO:0000313" key="2">
    <source>
        <dbReference type="Proteomes" id="UP000694864"/>
    </source>
</evidence>
<keyword evidence="2" id="KW-1185">Reference proteome</keyword>
<feature type="compositionally biased region" description="Low complexity" evidence="1">
    <location>
        <begin position="1"/>
        <end position="17"/>
    </location>
</feature>
<name>A0ABM0XED3_CAMSA</name>
<dbReference type="PANTHER" id="PTHR47512:SF3">
    <property type="entry name" value="CHALCONE-FLAVONONE ISOMERASE FAMILY PROTEIN"/>
    <property type="match status" value="1"/>
</dbReference>
<protein>
    <submittedName>
        <fullName evidence="3">Uncharacterized protein LOC104762951</fullName>
    </submittedName>
</protein>
<sequence length="330" mass="36323">METPSSTRRVTRSQTRSATNHLLSSSKKPEDSDKCQSKSVRANPQQDRSALFDITNDSPIVGLAMQTPSSGVVGKRNMSRIKSTPGSGEALLRGQVKTLLQKVEEEADLAKISMESRPFIHLVTSPMGLLAPTPANTPQVLDFSVDNEAEVVITSPVVAGQFRAPSQSQVVVESNMFDEKEEESLGLERSSSSITRSLLLDFSDKSEVWESSDCSSSVLTESPEDDNSSTWSMQVNASPKDEEEVDEEEEAYSYYEAEEEEEEIVDVLCEGMRKMSVVAKGKHTRFVYGTEDEEEDEIVEAKEQSSPGVLRLKGFPTPTGKHVRFAGDDI</sequence>
<dbReference type="Proteomes" id="UP000694864">
    <property type="component" value="Chromosome 18"/>
</dbReference>
<feature type="region of interest" description="Disordered" evidence="1">
    <location>
        <begin position="1"/>
        <end position="50"/>
    </location>
</feature>
<feature type="compositionally biased region" description="Polar residues" evidence="1">
    <location>
        <begin position="228"/>
        <end position="237"/>
    </location>
</feature>
<evidence type="ECO:0000256" key="1">
    <source>
        <dbReference type="SAM" id="MobiDB-lite"/>
    </source>
</evidence>
<evidence type="ECO:0000313" key="3">
    <source>
        <dbReference type="RefSeq" id="XP_010484672.1"/>
    </source>
</evidence>
<feature type="compositionally biased region" description="Polar residues" evidence="1">
    <location>
        <begin position="37"/>
        <end position="48"/>
    </location>
</feature>
<dbReference type="GeneID" id="104762951"/>
<reference evidence="2" key="1">
    <citation type="journal article" date="2014" name="Nat. Commun.">
        <title>The emerging biofuel crop Camelina sativa retains a highly undifferentiated hexaploid genome structure.</title>
        <authorList>
            <person name="Kagale S."/>
            <person name="Koh C."/>
            <person name="Nixon J."/>
            <person name="Bollina V."/>
            <person name="Clarke W.E."/>
            <person name="Tuteja R."/>
            <person name="Spillane C."/>
            <person name="Robinson S.J."/>
            <person name="Links M.G."/>
            <person name="Clarke C."/>
            <person name="Higgins E.E."/>
            <person name="Huebert T."/>
            <person name="Sharpe A.G."/>
            <person name="Parkin I.A."/>
        </authorList>
    </citation>
    <scope>NUCLEOTIDE SEQUENCE [LARGE SCALE GENOMIC DNA]</scope>
    <source>
        <strain evidence="2">cv. DH55</strain>
    </source>
</reference>
<feature type="compositionally biased region" description="Basic and acidic residues" evidence="1">
    <location>
        <begin position="27"/>
        <end position="36"/>
    </location>
</feature>
<dbReference type="RefSeq" id="XP_010484672.1">
    <property type="nucleotide sequence ID" value="XM_010486370.2"/>
</dbReference>
<dbReference type="PANTHER" id="PTHR47512">
    <property type="entry name" value="EXPRESSED PROTEIN"/>
    <property type="match status" value="1"/>
</dbReference>
<proteinExistence type="predicted"/>
<accession>A0ABM0XED3</accession>
<feature type="region of interest" description="Disordered" evidence="1">
    <location>
        <begin position="212"/>
        <end position="258"/>
    </location>
</feature>
<reference evidence="3" key="2">
    <citation type="submission" date="2025-08" db="UniProtKB">
        <authorList>
            <consortium name="RefSeq"/>
        </authorList>
    </citation>
    <scope>IDENTIFICATION</scope>
    <source>
        <tissue evidence="3">Leaf</tissue>
    </source>
</reference>
<organism evidence="2 3">
    <name type="scientific">Camelina sativa</name>
    <name type="common">False flax</name>
    <name type="synonym">Myagrum sativum</name>
    <dbReference type="NCBI Taxonomy" id="90675"/>
    <lineage>
        <taxon>Eukaryota</taxon>
        <taxon>Viridiplantae</taxon>
        <taxon>Streptophyta</taxon>
        <taxon>Embryophyta</taxon>
        <taxon>Tracheophyta</taxon>
        <taxon>Spermatophyta</taxon>
        <taxon>Magnoliopsida</taxon>
        <taxon>eudicotyledons</taxon>
        <taxon>Gunneridae</taxon>
        <taxon>Pentapetalae</taxon>
        <taxon>rosids</taxon>
        <taxon>malvids</taxon>
        <taxon>Brassicales</taxon>
        <taxon>Brassicaceae</taxon>
        <taxon>Camelineae</taxon>
        <taxon>Camelina</taxon>
    </lineage>
</organism>
<feature type="compositionally biased region" description="Acidic residues" evidence="1">
    <location>
        <begin position="241"/>
        <end position="258"/>
    </location>
</feature>
<gene>
    <name evidence="3" type="primary">LOC104762951</name>
</gene>